<keyword evidence="9" id="KW-0325">Glycoprotein</keyword>
<evidence type="ECO:0000256" key="1">
    <source>
        <dbReference type="ARBA" id="ARBA00004477"/>
    </source>
</evidence>
<comment type="caution">
    <text evidence="11">The sequence shown here is derived from an EMBL/GenBank/DDBJ whole genome shotgun (WGS) entry which is preliminary data.</text>
</comment>
<dbReference type="PANTHER" id="PTHR21072">
    <property type="entry name" value="GPI TRANSAMIDASE COMPONENT PIG-S"/>
    <property type="match status" value="1"/>
</dbReference>
<reference evidence="11 12" key="1">
    <citation type="submission" date="2019-12" db="EMBL/GenBank/DDBJ databases">
        <authorList>
            <person name="Floudas D."/>
            <person name="Bentzer J."/>
            <person name="Ahren D."/>
            <person name="Johansson T."/>
            <person name="Persson P."/>
            <person name="Tunlid A."/>
        </authorList>
    </citation>
    <scope>NUCLEOTIDE SEQUENCE [LARGE SCALE GENOMIC DNA]</scope>
    <source>
        <strain evidence="11 12">CBS 102.39</strain>
    </source>
</reference>
<dbReference type="EMBL" id="JAACJL010000017">
    <property type="protein sequence ID" value="KAF4618900.1"/>
    <property type="molecule type" value="Genomic_DNA"/>
</dbReference>
<evidence type="ECO:0000256" key="9">
    <source>
        <dbReference type="ARBA" id="ARBA00023180"/>
    </source>
</evidence>
<keyword evidence="7 10" id="KW-1133">Transmembrane helix</keyword>
<keyword evidence="5 10" id="KW-0812">Transmembrane</keyword>
<comment type="pathway">
    <text evidence="2">Glycolipid biosynthesis; glycosylphosphatidylinositol-anchor biosynthesis.</text>
</comment>
<comment type="subcellular location">
    <subcellularLocation>
        <location evidence="1">Endoplasmic reticulum membrane</location>
        <topology evidence="1">Multi-pass membrane protein</topology>
    </subcellularLocation>
</comment>
<feature type="transmembrane region" description="Helical" evidence="10">
    <location>
        <begin position="329"/>
        <end position="350"/>
    </location>
</feature>
<name>A0A8H4VSP4_9AGAR</name>
<dbReference type="PANTHER" id="PTHR21072:SF13">
    <property type="entry name" value="GPI TRANSAMIDASE COMPONENT PIG-S"/>
    <property type="match status" value="1"/>
</dbReference>
<evidence type="ECO:0000256" key="4">
    <source>
        <dbReference type="ARBA" id="ARBA00022502"/>
    </source>
</evidence>
<dbReference type="Pfam" id="PF10510">
    <property type="entry name" value="PIG-S"/>
    <property type="match status" value="1"/>
</dbReference>
<keyword evidence="12" id="KW-1185">Reference proteome</keyword>
<evidence type="ECO:0000256" key="5">
    <source>
        <dbReference type="ARBA" id="ARBA00022692"/>
    </source>
</evidence>
<dbReference type="Proteomes" id="UP000521872">
    <property type="component" value="Unassembled WGS sequence"/>
</dbReference>
<evidence type="ECO:0000313" key="11">
    <source>
        <dbReference type="EMBL" id="KAF4618900.1"/>
    </source>
</evidence>
<keyword evidence="4" id="KW-0337">GPI-anchor biosynthesis</keyword>
<keyword evidence="6" id="KW-0256">Endoplasmic reticulum</keyword>
<dbReference type="AlphaFoldDB" id="A0A8H4VSP4"/>
<dbReference type="GO" id="GO:0016255">
    <property type="term" value="P:attachment of GPI anchor to protein"/>
    <property type="evidence" value="ECO:0007669"/>
    <property type="project" value="InterPro"/>
</dbReference>
<dbReference type="UniPathway" id="UPA00196"/>
<evidence type="ECO:0000313" key="12">
    <source>
        <dbReference type="Proteomes" id="UP000521872"/>
    </source>
</evidence>
<comment type="similarity">
    <text evidence="3">Belongs to the PIGS family.</text>
</comment>
<dbReference type="InterPro" id="IPR019540">
    <property type="entry name" value="PtdIno-glycan_biosynth_class_S"/>
</dbReference>
<organism evidence="11 12">
    <name type="scientific">Agrocybe pediades</name>
    <dbReference type="NCBI Taxonomy" id="84607"/>
    <lineage>
        <taxon>Eukaryota</taxon>
        <taxon>Fungi</taxon>
        <taxon>Dikarya</taxon>
        <taxon>Basidiomycota</taxon>
        <taxon>Agaricomycotina</taxon>
        <taxon>Agaricomycetes</taxon>
        <taxon>Agaricomycetidae</taxon>
        <taxon>Agaricales</taxon>
        <taxon>Agaricineae</taxon>
        <taxon>Strophariaceae</taxon>
        <taxon>Agrocybe</taxon>
    </lineage>
</organism>
<dbReference type="GO" id="GO:0006506">
    <property type="term" value="P:GPI anchor biosynthetic process"/>
    <property type="evidence" value="ECO:0007669"/>
    <property type="project" value="UniProtKB-UniPathway"/>
</dbReference>
<protein>
    <recommendedName>
        <fullName evidence="13">GPI transamidase component PIG-S</fullName>
    </recommendedName>
</protein>
<evidence type="ECO:0008006" key="13">
    <source>
        <dbReference type="Google" id="ProtNLM"/>
    </source>
</evidence>
<evidence type="ECO:0000256" key="8">
    <source>
        <dbReference type="ARBA" id="ARBA00023136"/>
    </source>
</evidence>
<keyword evidence="8 10" id="KW-0472">Membrane</keyword>
<evidence type="ECO:0000256" key="3">
    <source>
        <dbReference type="ARBA" id="ARBA00005316"/>
    </source>
</evidence>
<gene>
    <name evidence="11" type="ORF">D9613_009941</name>
</gene>
<evidence type="ECO:0000256" key="7">
    <source>
        <dbReference type="ARBA" id="ARBA00022989"/>
    </source>
</evidence>
<sequence length="372" mass="41271">MSEKFTFTTVAVKLADLLESLLAPYSKDNDPERRAAQYSSRYRLAFSLLNEDSAAGGGVLDWDIRTELKAYIHPIHRRIAPLHNFTIESQVQFHAPLAFVPQKVEDVYGLTPEQLTVFVNSAEWILSSSSSNDPVLHFVLFVPSSDRRPLQILNRNGVPSQSNAFLLPQWGGIVVSNPSAAALSDDRLLRHEMDNVFSVFAHQLLALLGVSPLPTDVVTSTKQDSLLSEWQLDALARRRTLENVHDSQDTLLSIVKLVDQIENMPVHDGVKTDVEEALNALASMYDSPTSSLYQKFAYSAKSFGLASRAFFNPGMLALLYFPAEHKYAIYSPLFASAVIPLLVAALRELLALRKERKQAKHAAQRPAGSADL</sequence>
<dbReference type="GO" id="GO:0042765">
    <property type="term" value="C:GPI-anchor transamidase complex"/>
    <property type="evidence" value="ECO:0007669"/>
    <property type="project" value="InterPro"/>
</dbReference>
<proteinExistence type="inferred from homology"/>
<evidence type="ECO:0000256" key="2">
    <source>
        <dbReference type="ARBA" id="ARBA00004687"/>
    </source>
</evidence>
<accession>A0A8H4VSP4</accession>
<evidence type="ECO:0000256" key="6">
    <source>
        <dbReference type="ARBA" id="ARBA00022824"/>
    </source>
</evidence>
<evidence type="ECO:0000256" key="10">
    <source>
        <dbReference type="SAM" id="Phobius"/>
    </source>
</evidence>